<feature type="region of interest" description="Disordered" evidence="1">
    <location>
        <begin position="197"/>
        <end position="216"/>
    </location>
</feature>
<evidence type="ECO:0000313" key="3">
    <source>
        <dbReference type="EMBL" id="MZP44412.1"/>
    </source>
</evidence>
<keyword evidence="2" id="KW-1133">Transmembrane helix</keyword>
<gene>
    <name evidence="3" type="ORF">GTO89_15375</name>
</gene>
<dbReference type="RefSeq" id="WP_161262976.1">
    <property type="nucleotide sequence ID" value="NZ_JAFBDC010000015.1"/>
</dbReference>
<keyword evidence="4" id="KW-1185">Reference proteome</keyword>
<proteinExistence type="predicted"/>
<organism evidence="3 4">
    <name type="scientific">Heliomicrobium gestii</name>
    <name type="common">Heliobacterium gestii</name>
    <dbReference type="NCBI Taxonomy" id="2699"/>
    <lineage>
        <taxon>Bacteria</taxon>
        <taxon>Bacillati</taxon>
        <taxon>Bacillota</taxon>
        <taxon>Clostridia</taxon>
        <taxon>Eubacteriales</taxon>
        <taxon>Heliobacteriaceae</taxon>
        <taxon>Heliomicrobium</taxon>
    </lineage>
</organism>
<protein>
    <submittedName>
        <fullName evidence="3">Uncharacterized protein</fullName>
    </submittedName>
</protein>
<feature type="compositionally biased region" description="Basic and acidic residues" evidence="1">
    <location>
        <begin position="202"/>
        <end position="216"/>
    </location>
</feature>
<comment type="caution">
    <text evidence="3">The sequence shown here is derived from an EMBL/GenBank/DDBJ whole genome shotgun (WGS) entry which is preliminary data.</text>
</comment>
<keyword evidence="2" id="KW-0812">Transmembrane</keyword>
<name>A0A845LCM5_HELGE</name>
<dbReference type="EMBL" id="WXEX01000015">
    <property type="protein sequence ID" value="MZP44412.1"/>
    <property type="molecule type" value="Genomic_DNA"/>
</dbReference>
<evidence type="ECO:0000256" key="2">
    <source>
        <dbReference type="SAM" id="Phobius"/>
    </source>
</evidence>
<feature type="transmembrane region" description="Helical" evidence="2">
    <location>
        <begin position="21"/>
        <end position="40"/>
    </location>
</feature>
<reference evidence="3 4" key="1">
    <citation type="submission" date="2020-01" db="EMBL/GenBank/DDBJ databases">
        <title>Whole genome sequence of Heliobacterium gestii DSM 11169.</title>
        <authorList>
            <person name="Kyndt J.A."/>
            <person name="Meyer T.E."/>
        </authorList>
    </citation>
    <scope>NUCLEOTIDE SEQUENCE [LARGE SCALE GENOMIC DNA]</scope>
    <source>
        <strain evidence="3 4">DSM 11169</strain>
    </source>
</reference>
<evidence type="ECO:0000256" key="1">
    <source>
        <dbReference type="SAM" id="MobiDB-lite"/>
    </source>
</evidence>
<dbReference type="Proteomes" id="UP000471031">
    <property type="component" value="Unassembled WGS sequence"/>
</dbReference>
<dbReference type="OrthoDB" id="2081260at2"/>
<accession>A0A845LCM5</accession>
<evidence type="ECO:0000313" key="4">
    <source>
        <dbReference type="Proteomes" id="UP000471031"/>
    </source>
</evidence>
<sequence>MSLILKRRSQPAADWSPFRPALLLLFIVSFSLTVLSVFAYDLMVVKNDGSWASRYGKDMLDRPIAPGVVITIEKNYHICGHKTVENLDRPDDWTGRLFRELLQRYPEGDNWHWELSPGQIRLLRSCEGLCPDDAAKRHLGVVNGVVAVIVGPPGCFGGIDRLTHLPAERLPAPVYQLAQRGWLDGMTLDELSLLMDGVDGSNSHKEKESSEGRRKP</sequence>
<dbReference type="AlphaFoldDB" id="A0A845LCM5"/>
<keyword evidence="2" id="KW-0472">Membrane</keyword>